<feature type="compositionally biased region" description="Polar residues" evidence="1">
    <location>
        <begin position="282"/>
        <end position="291"/>
    </location>
</feature>
<dbReference type="GO" id="GO:0004525">
    <property type="term" value="F:ribonuclease III activity"/>
    <property type="evidence" value="ECO:0007669"/>
    <property type="project" value="InterPro"/>
</dbReference>
<feature type="compositionally biased region" description="Polar residues" evidence="1">
    <location>
        <begin position="171"/>
        <end position="186"/>
    </location>
</feature>
<dbReference type="Proteomes" id="UP000308133">
    <property type="component" value="Unassembled WGS sequence"/>
</dbReference>
<dbReference type="EMBL" id="PTQR01000066">
    <property type="protein sequence ID" value="TKX22400.1"/>
    <property type="molecule type" value="Genomic_DNA"/>
</dbReference>
<feature type="region of interest" description="Disordered" evidence="1">
    <location>
        <begin position="168"/>
        <end position="194"/>
    </location>
</feature>
<sequence>MAEDWQVEKARQLILWPYEDLEPIRHALTAGDTESEDREGHRRLAQYGDSLIPFIIATIGVQMGVSRQSQSVTQVLIQKKKDCARRARMCHLDKLVKISPRQCHDGPQPTTLKNAMFALVAAVYLQAGDWSQTVMAMENLGKESIQPYELSIPAASTDLLAVLSPYRPQTAEETGNSRLAHSNDNSGDPAGDDTHQIERTASLLELDSLLPGNGPASIATTVPDVQSYLSISRATSSTGMHDSKIQPILTSKNDSVDYMSWTHQLEITSKRFVDDVVDSRTSGTRIDISSGSKDEHPAKHSEQASKDGVSSGTDSETNIQDLEIQYLDPILALHTRHQSALIRSIQCIGSSAALLSLRLVIANFRELEAGRMGKESAWRIAAPRPSVERLAAIDDLSACMAHFTLVQRMHIYMLYKDASVDIASTSDIFQGHGAFVLESGMSALRPRGNPRNRHAAAISRNIIAPGRSMARVKRMRRLGHRLNMLVEKFGRGVLALLDEKLTHEMLLKVTDQVFTDFVALVHEYEGDRIRFISERASLIVDMLFHDGENVNAPKLHIEDVEDDDSILEKPRCSLALAEMLLPQDPVHHNACTQDH</sequence>
<proteinExistence type="predicted"/>
<dbReference type="SUPFAM" id="SSF69065">
    <property type="entry name" value="RNase III domain-like"/>
    <property type="match status" value="1"/>
</dbReference>
<reference evidence="2 3" key="1">
    <citation type="submission" date="2018-02" db="EMBL/GenBank/DDBJ databases">
        <title>Draft genome sequences of Elsinoe sp., causing black scab on jojoba.</title>
        <authorList>
            <person name="Stodart B."/>
            <person name="Jeffress S."/>
            <person name="Ash G."/>
            <person name="Arun Chinnappa K."/>
        </authorList>
    </citation>
    <scope>NUCLEOTIDE SEQUENCE [LARGE SCALE GENOMIC DNA]</scope>
    <source>
        <strain evidence="2 3">Hillstone_2</strain>
    </source>
</reference>
<dbReference type="GO" id="GO:0006396">
    <property type="term" value="P:RNA processing"/>
    <property type="evidence" value="ECO:0007669"/>
    <property type="project" value="InterPro"/>
</dbReference>
<dbReference type="Gene3D" id="1.10.1520.10">
    <property type="entry name" value="Ribonuclease III domain"/>
    <property type="match status" value="1"/>
</dbReference>
<feature type="region of interest" description="Disordered" evidence="1">
    <location>
        <begin position="282"/>
        <end position="315"/>
    </location>
</feature>
<evidence type="ECO:0000313" key="3">
    <source>
        <dbReference type="Proteomes" id="UP000308133"/>
    </source>
</evidence>
<dbReference type="InterPro" id="IPR036389">
    <property type="entry name" value="RNase_III_sf"/>
</dbReference>
<accession>A0A4U7B0A6</accession>
<organism evidence="2 3">
    <name type="scientific">Elsinoe australis</name>
    <dbReference type="NCBI Taxonomy" id="40998"/>
    <lineage>
        <taxon>Eukaryota</taxon>
        <taxon>Fungi</taxon>
        <taxon>Dikarya</taxon>
        <taxon>Ascomycota</taxon>
        <taxon>Pezizomycotina</taxon>
        <taxon>Dothideomycetes</taxon>
        <taxon>Dothideomycetidae</taxon>
        <taxon>Myriangiales</taxon>
        <taxon>Elsinoaceae</taxon>
        <taxon>Elsinoe</taxon>
    </lineage>
</organism>
<comment type="caution">
    <text evidence="2">The sequence shown here is derived from an EMBL/GenBank/DDBJ whole genome shotgun (WGS) entry which is preliminary data.</text>
</comment>
<evidence type="ECO:0000313" key="2">
    <source>
        <dbReference type="EMBL" id="TKX22400.1"/>
    </source>
</evidence>
<name>A0A4U7B0A6_9PEZI</name>
<protein>
    <submittedName>
        <fullName evidence="2">Ribonuclease III-like protein 2</fullName>
    </submittedName>
</protein>
<dbReference type="AlphaFoldDB" id="A0A4U7B0A6"/>
<gene>
    <name evidence="2" type="ORF">C1H76_5182</name>
</gene>
<evidence type="ECO:0000256" key="1">
    <source>
        <dbReference type="SAM" id="MobiDB-lite"/>
    </source>
</evidence>
<feature type="compositionally biased region" description="Basic and acidic residues" evidence="1">
    <location>
        <begin position="292"/>
        <end position="305"/>
    </location>
</feature>